<dbReference type="PANTHER" id="PTHR12933:SF0">
    <property type="entry name" value="U3 SMALL NUCLEOLAR RNA-ASSOCIATED PROTEIN 25 HOMOLOG"/>
    <property type="match status" value="1"/>
</dbReference>
<feature type="compositionally biased region" description="Acidic residues" evidence="4">
    <location>
        <begin position="107"/>
        <end position="146"/>
    </location>
</feature>
<feature type="compositionally biased region" description="Polar residues" evidence="4">
    <location>
        <begin position="35"/>
        <end position="44"/>
    </location>
</feature>
<evidence type="ECO:0000256" key="2">
    <source>
        <dbReference type="ARBA" id="ARBA00009223"/>
    </source>
</evidence>
<evidence type="ECO:0008006" key="9">
    <source>
        <dbReference type="Google" id="ProtNLM"/>
    </source>
</evidence>
<feature type="domain" description="UTP25 NTP hydrolase-like" evidence="6">
    <location>
        <begin position="289"/>
        <end position="551"/>
    </location>
</feature>
<evidence type="ECO:0000256" key="4">
    <source>
        <dbReference type="SAM" id="MobiDB-lite"/>
    </source>
</evidence>
<feature type="region of interest" description="Disordered" evidence="4">
    <location>
        <begin position="1"/>
        <end position="146"/>
    </location>
</feature>
<accession>A0A9N9TTX7</accession>
<name>A0A9N9TTX7_PHYSR</name>
<dbReference type="GO" id="GO:0019843">
    <property type="term" value="F:rRNA binding"/>
    <property type="evidence" value="ECO:0007669"/>
    <property type="project" value="TreeGrafter"/>
</dbReference>
<dbReference type="Pfam" id="PF06862">
    <property type="entry name" value="Utp25_C"/>
    <property type="match status" value="1"/>
</dbReference>
<dbReference type="InterPro" id="IPR010678">
    <property type="entry name" value="UTP25"/>
</dbReference>
<dbReference type="OrthoDB" id="10264378at2759"/>
<sequence length="754" mass="87512">MARRGKLKYKDVVKNPYDGQKKNAKKFKPPKKTYSLFSNKQGKNNPRKRKFAPQKSYEPQAKEPKVESNALREEESSSEEEAADVDNLLSTFKKSDKIKNIAIESSSDSELDEENGADENDLGEELTEGENEESGSEDEDTGNQDDNDIEIHVALENEEVGDLKEINSSTDPFNQHISYDLHDSMLDSLQSSPVNTNNFEESWPQLGNLIIQIPKCEIIEEKSDHFTISEKKTYALQGAIPKQIKLVNFENLHIKSQITNNLLRANKSVTGNEHFTTLQEEIFSIINNYQDLYYPERTFTNSEEIRYTYCLHAVNHVLKTKLKVIHHNARLTKKDDVPEEFRDQGLVRPKVLIILPFKDSAYKTIQIIIDLILAEDNGNVMNKKRFLDDYTGNELFISKKNPKPEDYEQIFQGNTSDDFKIGITVTKKSIKLFAEFYASDIIIASPLGLRTVLGAEGEPERDYDFLASIELLVMDQSEIFLMQNWDHVMHIFNHLHMQPKNSHGTDFSRVRTWSLNGWSKYYRQTLLFSSVNFPEINAIFNKKCQNFAGKIKVVNPIRHSRISQVVVQVPHVFHKFNCKNAIDAIDMRFDFFINKILPQQKEPLMKQTLVFVQSYFDFVRLRNYFKKEDVSFVQICEYSKEGKVARARDMFYHGDAHFLLYTERFHFFHRKRIKGIRHIVFYQLPTCPHFYYEMCNLMQEANMNRKIGSSSNMSVTVLYSKYDVYQLSAVVGTEKSGRMIQSDRNVHMMVTGND</sequence>
<proteinExistence type="inferred from homology"/>
<evidence type="ECO:0000256" key="1">
    <source>
        <dbReference type="ARBA" id="ARBA00004604"/>
    </source>
</evidence>
<comment type="subcellular location">
    <subcellularLocation>
        <location evidence="1">Nucleus</location>
        <location evidence="1">Nucleolus</location>
    </subcellularLocation>
</comment>
<dbReference type="EMBL" id="OU900096">
    <property type="protein sequence ID" value="CAG9860457.1"/>
    <property type="molecule type" value="Genomic_DNA"/>
</dbReference>
<keyword evidence="3" id="KW-0539">Nucleus</keyword>
<evidence type="ECO:0000256" key="3">
    <source>
        <dbReference type="ARBA" id="ARBA00023242"/>
    </source>
</evidence>
<evidence type="ECO:0000259" key="5">
    <source>
        <dbReference type="Pfam" id="PF06862"/>
    </source>
</evidence>
<dbReference type="GO" id="GO:0034511">
    <property type="term" value="F:U3 snoRNA binding"/>
    <property type="evidence" value="ECO:0007669"/>
    <property type="project" value="InterPro"/>
</dbReference>
<dbReference type="AlphaFoldDB" id="A0A9N9TTX7"/>
<gene>
    <name evidence="7" type="ORF">PHYEVI_LOCUS6810</name>
</gene>
<dbReference type="InterPro" id="IPR053939">
    <property type="entry name" value="UTP25_C"/>
</dbReference>
<feature type="compositionally biased region" description="Basic and acidic residues" evidence="4">
    <location>
        <begin position="60"/>
        <end position="75"/>
    </location>
</feature>
<organism evidence="7 8">
    <name type="scientific">Phyllotreta striolata</name>
    <name type="common">Striped flea beetle</name>
    <name type="synonym">Crioceris striolata</name>
    <dbReference type="NCBI Taxonomy" id="444603"/>
    <lineage>
        <taxon>Eukaryota</taxon>
        <taxon>Metazoa</taxon>
        <taxon>Ecdysozoa</taxon>
        <taxon>Arthropoda</taxon>
        <taxon>Hexapoda</taxon>
        <taxon>Insecta</taxon>
        <taxon>Pterygota</taxon>
        <taxon>Neoptera</taxon>
        <taxon>Endopterygota</taxon>
        <taxon>Coleoptera</taxon>
        <taxon>Polyphaga</taxon>
        <taxon>Cucujiformia</taxon>
        <taxon>Chrysomeloidea</taxon>
        <taxon>Chrysomelidae</taxon>
        <taxon>Galerucinae</taxon>
        <taxon>Alticini</taxon>
        <taxon>Phyllotreta</taxon>
    </lineage>
</organism>
<keyword evidence="8" id="KW-1185">Reference proteome</keyword>
<evidence type="ECO:0000313" key="8">
    <source>
        <dbReference type="Proteomes" id="UP001153712"/>
    </source>
</evidence>
<evidence type="ECO:0000259" key="6">
    <source>
        <dbReference type="Pfam" id="PF22916"/>
    </source>
</evidence>
<dbReference type="GO" id="GO:0000462">
    <property type="term" value="P:maturation of SSU-rRNA from tricistronic rRNA transcript (SSU-rRNA, 5.8S rRNA, LSU-rRNA)"/>
    <property type="evidence" value="ECO:0007669"/>
    <property type="project" value="TreeGrafter"/>
</dbReference>
<dbReference type="PANTHER" id="PTHR12933">
    <property type="entry name" value="ORF PROTEIN-RELATED"/>
    <property type="match status" value="1"/>
</dbReference>
<dbReference type="Pfam" id="PF22916">
    <property type="entry name" value="UTP25_NTPase-like"/>
    <property type="match status" value="1"/>
</dbReference>
<protein>
    <recommendedName>
        <fullName evidence="9">Digestive organ expansion factor-like protein</fullName>
    </recommendedName>
</protein>
<dbReference type="GO" id="GO:0032040">
    <property type="term" value="C:small-subunit processome"/>
    <property type="evidence" value="ECO:0007669"/>
    <property type="project" value="TreeGrafter"/>
</dbReference>
<comment type="similarity">
    <text evidence="2">Belongs to the UTP25 family.</text>
</comment>
<feature type="compositionally biased region" description="Basic residues" evidence="4">
    <location>
        <begin position="22"/>
        <end position="31"/>
    </location>
</feature>
<feature type="domain" description="UTP25 C-terminal" evidence="5">
    <location>
        <begin position="562"/>
        <end position="747"/>
    </location>
</feature>
<reference evidence="7" key="1">
    <citation type="submission" date="2022-01" db="EMBL/GenBank/DDBJ databases">
        <authorList>
            <person name="King R."/>
        </authorList>
    </citation>
    <scope>NUCLEOTIDE SEQUENCE</scope>
</reference>
<dbReference type="Proteomes" id="UP001153712">
    <property type="component" value="Chromosome 3"/>
</dbReference>
<evidence type="ECO:0000313" key="7">
    <source>
        <dbReference type="EMBL" id="CAG9860457.1"/>
    </source>
</evidence>
<dbReference type="InterPro" id="IPR053940">
    <property type="entry name" value="UTP25_NTPase-like"/>
</dbReference>